<accession>A0ACB9BPB1</accession>
<sequence length="225" mass="25410">MPPSLIFLIFVVVSLALGLGLPTVMHFSVKIRASNKSFFCSFIYAHNNHILRRTLWDSLAAHKHVVKVAPWIVLGDFNVALDMEDSTAGAYGISRGMDDFRDCVNRIEMEDLNFKGLFYTWTKSPNGFGGILKKIDRVLGNPCFVASFPSASITFLPYRSSDHSPTVLSLPLRSCSSLNPPLRKLLRFQGNIFTKVISLRTELDRVQIALDQDPFNRDLRDKQCR</sequence>
<evidence type="ECO:0000313" key="2">
    <source>
        <dbReference type="Proteomes" id="UP001055811"/>
    </source>
</evidence>
<evidence type="ECO:0000313" key="1">
    <source>
        <dbReference type="EMBL" id="KAI3723868.1"/>
    </source>
</evidence>
<name>A0ACB9BPB1_CICIN</name>
<dbReference type="EMBL" id="CM042014">
    <property type="protein sequence ID" value="KAI3723868.1"/>
    <property type="molecule type" value="Genomic_DNA"/>
</dbReference>
<reference evidence="2" key="1">
    <citation type="journal article" date="2022" name="Mol. Ecol. Resour.">
        <title>The genomes of chicory, endive, great burdock and yacon provide insights into Asteraceae palaeo-polyploidization history and plant inulin production.</title>
        <authorList>
            <person name="Fan W."/>
            <person name="Wang S."/>
            <person name="Wang H."/>
            <person name="Wang A."/>
            <person name="Jiang F."/>
            <person name="Liu H."/>
            <person name="Zhao H."/>
            <person name="Xu D."/>
            <person name="Zhang Y."/>
        </authorList>
    </citation>
    <scope>NUCLEOTIDE SEQUENCE [LARGE SCALE GENOMIC DNA]</scope>
    <source>
        <strain evidence="2">cv. Punajuju</strain>
    </source>
</reference>
<organism evidence="1 2">
    <name type="scientific">Cichorium intybus</name>
    <name type="common">Chicory</name>
    <dbReference type="NCBI Taxonomy" id="13427"/>
    <lineage>
        <taxon>Eukaryota</taxon>
        <taxon>Viridiplantae</taxon>
        <taxon>Streptophyta</taxon>
        <taxon>Embryophyta</taxon>
        <taxon>Tracheophyta</taxon>
        <taxon>Spermatophyta</taxon>
        <taxon>Magnoliopsida</taxon>
        <taxon>eudicotyledons</taxon>
        <taxon>Gunneridae</taxon>
        <taxon>Pentapetalae</taxon>
        <taxon>asterids</taxon>
        <taxon>campanulids</taxon>
        <taxon>Asterales</taxon>
        <taxon>Asteraceae</taxon>
        <taxon>Cichorioideae</taxon>
        <taxon>Cichorieae</taxon>
        <taxon>Cichoriinae</taxon>
        <taxon>Cichorium</taxon>
    </lineage>
</organism>
<comment type="caution">
    <text evidence="1">The sequence shown here is derived from an EMBL/GenBank/DDBJ whole genome shotgun (WGS) entry which is preliminary data.</text>
</comment>
<protein>
    <submittedName>
        <fullName evidence="1">Uncharacterized protein</fullName>
    </submittedName>
</protein>
<keyword evidence="2" id="KW-1185">Reference proteome</keyword>
<gene>
    <name evidence="1" type="ORF">L2E82_35629</name>
</gene>
<dbReference type="Proteomes" id="UP001055811">
    <property type="component" value="Linkage Group LG06"/>
</dbReference>
<proteinExistence type="predicted"/>
<reference evidence="1 2" key="2">
    <citation type="journal article" date="2022" name="Mol. Ecol. Resour.">
        <title>The genomes of chicory, endive, great burdock and yacon provide insights into Asteraceae paleo-polyploidization history and plant inulin production.</title>
        <authorList>
            <person name="Fan W."/>
            <person name="Wang S."/>
            <person name="Wang H."/>
            <person name="Wang A."/>
            <person name="Jiang F."/>
            <person name="Liu H."/>
            <person name="Zhao H."/>
            <person name="Xu D."/>
            <person name="Zhang Y."/>
        </authorList>
    </citation>
    <scope>NUCLEOTIDE SEQUENCE [LARGE SCALE GENOMIC DNA]</scope>
    <source>
        <strain evidence="2">cv. Punajuju</strain>
        <tissue evidence="1">Leaves</tissue>
    </source>
</reference>